<organism evidence="2 3">
    <name type="scientific">Mycena metata</name>
    <dbReference type="NCBI Taxonomy" id="1033252"/>
    <lineage>
        <taxon>Eukaryota</taxon>
        <taxon>Fungi</taxon>
        <taxon>Dikarya</taxon>
        <taxon>Basidiomycota</taxon>
        <taxon>Agaricomycotina</taxon>
        <taxon>Agaricomycetes</taxon>
        <taxon>Agaricomycetidae</taxon>
        <taxon>Agaricales</taxon>
        <taxon>Marasmiineae</taxon>
        <taxon>Mycenaceae</taxon>
        <taxon>Mycena</taxon>
    </lineage>
</organism>
<sequence length="95" mass="10798">YLESCHQGEFIHGTMAEVRERVKTDPNPSPEEEDAQSGADYKVPTQTLPSIPPPLCTELHGDESCDKCEALSRWWTAYEHEVDDLILRSNVHTCR</sequence>
<dbReference type="EMBL" id="JARKIB010000583">
    <property type="protein sequence ID" value="KAJ7698788.1"/>
    <property type="molecule type" value="Genomic_DNA"/>
</dbReference>
<keyword evidence="3" id="KW-1185">Reference proteome</keyword>
<dbReference type="AlphaFoldDB" id="A0AAD7GPC4"/>
<reference evidence="2" key="1">
    <citation type="submission" date="2023-03" db="EMBL/GenBank/DDBJ databases">
        <title>Massive genome expansion in bonnet fungi (Mycena s.s.) driven by repeated elements and novel gene families across ecological guilds.</title>
        <authorList>
            <consortium name="Lawrence Berkeley National Laboratory"/>
            <person name="Harder C.B."/>
            <person name="Miyauchi S."/>
            <person name="Viragh M."/>
            <person name="Kuo A."/>
            <person name="Thoen E."/>
            <person name="Andreopoulos B."/>
            <person name="Lu D."/>
            <person name="Skrede I."/>
            <person name="Drula E."/>
            <person name="Henrissat B."/>
            <person name="Morin E."/>
            <person name="Kohler A."/>
            <person name="Barry K."/>
            <person name="LaButti K."/>
            <person name="Morin E."/>
            <person name="Salamov A."/>
            <person name="Lipzen A."/>
            <person name="Mereny Z."/>
            <person name="Hegedus B."/>
            <person name="Baldrian P."/>
            <person name="Stursova M."/>
            <person name="Weitz H."/>
            <person name="Taylor A."/>
            <person name="Grigoriev I.V."/>
            <person name="Nagy L.G."/>
            <person name="Martin F."/>
            <person name="Kauserud H."/>
        </authorList>
    </citation>
    <scope>NUCLEOTIDE SEQUENCE</scope>
    <source>
        <strain evidence="2">CBHHK182m</strain>
    </source>
</reference>
<dbReference type="Proteomes" id="UP001215598">
    <property type="component" value="Unassembled WGS sequence"/>
</dbReference>
<proteinExistence type="predicted"/>
<feature type="non-terminal residue" evidence="2">
    <location>
        <position position="1"/>
    </location>
</feature>
<evidence type="ECO:0000313" key="3">
    <source>
        <dbReference type="Proteomes" id="UP001215598"/>
    </source>
</evidence>
<accession>A0AAD7GPC4</accession>
<feature type="region of interest" description="Disordered" evidence="1">
    <location>
        <begin position="15"/>
        <end position="48"/>
    </location>
</feature>
<protein>
    <submittedName>
        <fullName evidence="2">Uncharacterized protein</fullName>
    </submittedName>
</protein>
<feature type="non-terminal residue" evidence="2">
    <location>
        <position position="95"/>
    </location>
</feature>
<evidence type="ECO:0000313" key="2">
    <source>
        <dbReference type="EMBL" id="KAJ7698788.1"/>
    </source>
</evidence>
<evidence type="ECO:0000256" key="1">
    <source>
        <dbReference type="SAM" id="MobiDB-lite"/>
    </source>
</evidence>
<comment type="caution">
    <text evidence="2">The sequence shown here is derived from an EMBL/GenBank/DDBJ whole genome shotgun (WGS) entry which is preliminary data.</text>
</comment>
<gene>
    <name evidence="2" type="ORF">B0H16DRAFT_1262521</name>
</gene>
<name>A0AAD7GPC4_9AGAR</name>